<feature type="region of interest" description="Disordered" evidence="1">
    <location>
        <begin position="95"/>
        <end position="146"/>
    </location>
</feature>
<feature type="compositionally biased region" description="Basic and acidic residues" evidence="1">
    <location>
        <begin position="10"/>
        <end position="25"/>
    </location>
</feature>
<accession>A0A1J7IQT9</accession>
<dbReference type="Proteomes" id="UP000182658">
    <property type="component" value="Unassembled WGS sequence"/>
</dbReference>
<organism evidence="2 3">
    <name type="scientific">Coniochaeta ligniaria NRRL 30616</name>
    <dbReference type="NCBI Taxonomy" id="1408157"/>
    <lineage>
        <taxon>Eukaryota</taxon>
        <taxon>Fungi</taxon>
        <taxon>Dikarya</taxon>
        <taxon>Ascomycota</taxon>
        <taxon>Pezizomycotina</taxon>
        <taxon>Sordariomycetes</taxon>
        <taxon>Sordariomycetidae</taxon>
        <taxon>Coniochaetales</taxon>
        <taxon>Coniochaetaceae</taxon>
        <taxon>Coniochaeta</taxon>
    </lineage>
</organism>
<proteinExistence type="predicted"/>
<dbReference type="EMBL" id="KV875097">
    <property type="protein sequence ID" value="OIW29830.1"/>
    <property type="molecule type" value="Genomic_DNA"/>
</dbReference>
<gene>
    <name evidence="2" type="ORF">CONLIGDRAFT_702076</name>
</gene>
<protein>
    <submittedName>
        <fullName evidence="2">Uncharacterized protein</fullName>
    </submittedName>
</protein>
<dbReference type="AlphaFoldDB" id="A0A1J7IQT9"/>
<evidence type="ECO:0000256" key="1">
    <source>
        <dbReference type="SAM" id="MobiDB-lite"/>
    </source>
</evidence>
<feature type="compositionally biased region" description="Basic and acidic residues" evidence="1">
    <location>
        <begin position="217"/>
        <end position="228"/>
    </location>
</feature>
<feature type="compositionally biased region" description="Low complexity" evidence="1">
    <location>
        <begin position="100"/>
        <end position="119"/>
    </location>
</feature>
<evidence type="ECO:0000313" key="2">
    <source>
        <dbReference type="EMBL" id="OIW29830.1"/>
    </source>
</evidence>
<keyword evidence="3" id="KW-1185">Reference proteome</keyword>
<feature type="compositionally biased region" description="Basic and acidic residues" evidence="1">
    <location>
        <begin position="128"/>
        <end position="145"/>
    </location>
</feature>
<feature type="region of interest" description="Disordered" evidence="1">
    <location>
        <begin position="209"/>
        <end position="260"/>
    </location>
</feature>
<sequence length="664" mass="72527">MFDVDWADDGVEKVGERKARKEKAQDSQVGQDGQSSKRGSTTSTRGSSSSAEKSTTTKSTGGKASSLFGSLSLRKNRLSSKSKLNASELRIPAPEANTVTPSLPTTSTFCSTFPSTGFSGENSPDSQLNRDMREPGDTSWERSEDYQILSTRESSVLRANRSVVPIFASPQGGPSADVIANPGAKSVEGLGPGSWITKTTETLIEVESKTGAGCTRSETKIPPERVPADPHTPAHLVSHHGHSTKNLAPNSMYNPSPLSRDGLYTPSRPSGTILTRGTPNASIPRPPGGLIRFRAHNASRWKAPVEWEVEELCSKTKGFDLEEQFSAVDRPGNDSLVDLASVQREIKKMALLVPASILFRLEENSADDPNPSTYKETEMEKKRLMLFALGVLGGPRGIRSSPNKATKILALFETEATASYLAAIHPESSITHISPSPLSALLFPNVRPLVSPILPNAVLSVPSSYFSAVYSLSLPSLLSSQEIPILLRNVHTCLVPGGALHLVLINPAPAASSLGPLMRQWMEDNLLLNLERRFRCTNPRKLIPMWLGEVGLRANDSVKITVKCQAVFQKSENEDNKQKAPKDSPGDDEEYILDLMCGGQGAASRDQQAKLELQSRIGRLLWQETWGSYVNANGWWWDDPHCVEECVRLQTYWEYSVFEAVKHN</sequence>
<name>A0A1J7IQT9_9PEZI</name>
<dbReference type="OrthoDB" id="3902588at2759"/>
<feature type="compositionally biased region" description="Low complexity" evidence="1">
    <location>
        <begin position="26"/>
        <end position="68"/>
    </location>
</feature>
<dbReference type="InParanoid" id="A0A1J7IQT9"/>
<evidence type="ECO:0000313" key="3">
    <source>
        <dbReference type="Proteomes" id="UP000182658"/>
    </source>
</evidence>
<feature type="region of interest" description="Disordered" evidence="1">
    <location>
        <begin position="1"/>
        <end position="68"/>
    </location>
</feature>
<reference evidence="2 3" key="1">
    <citation type="submission" date="2016-10" db="EMBL/GenBank/DDBJ databases">
        <title>Draft genome sequence of Coniochaeta ligniaria NRRL30616, a lignocellulolytic fungus for bioabatement of inhibitors in plant biomass hydrolysates.</title>
        <authorList>
            <consortium name="DOE Joint Genome Institute"/>
            <person name="Jimenez D.J."/>
            <person name="Hector R.E."/>
            <person name="Riley R."/>
            <person name="Sun H."/>
            <person name="Grigoriev I.V."/>
            <person name="Van Elsas J.D."/>
            <person name="Nichols N.N."/>
        </authorList>
    </citation>
    <scope>NUCLEOTIDE SEQUENCE [LARGE SCALE GENOMIC DNA]</scope>
    <source>
        <strain evidence="2 3">NRRL 30616</strain>
    </source>
</reference>
<feature type="compositionally biased region" description="Polar residues" evidence="1">
    <location>
        <begin position="244"/>
        <end position="257"/>
    </location>
</feature>